<feature type="signal peptide" evidence="1">
    <location>
        <begin position="1"/>
        <end position="18"/>
    </location>
</feature>
<proteinExistence type="predicted"/>
<evidence type="ECO:0000313" key="2">
    <source>
        <dbReference type="EMBL" id="PJB83468.1"/>
    </source>
</evidence>
<gene>
    <name evidence="2" type="ORF">CO088_01380</name>
</gene>
<evidence type="ECO:0000313" key="3">
    <source>
        <dbReference type="Proteomes" id="UP000229236"/>
    </source>
</evidence>
<organism evidence="2 3">
    <name type="scientific">Candidatus Yonathbacteria bacterium CG_4_9_14_0_8_um_filter_46_47</name>
    <dbReference type="NCBI Taxonomy" id="1975106"/>
    <lineage>
        <taxon>Bacteria</taxon>
        <taxon>Candidatus Yonathiibacteriota</taxon>
    </lineage>
</organism>
<sequence>MKKILLSLGMIVFVGAVAAGATGAFFNDTETSTGNTFAA</sequence>
<feature type="chain" id="PRO_5014630740" evidence="1">
    <location>
        <begin position="19"/>
        <end position="39"/>
    </location>
</feature>
<accession>A0A2M8D8K6</accession>
<name>A0A2M8D8K6_9BACT</name>
<dbReference type="Proteomes" id="UP000229236">
    <property type="component" value="Unassembled WGS sequence"/>
</dbReference>
<dbReference type="InterPro" id="IPR023833">
    <property type="entry name" value="Signal_pept_SipW-depend-type"/>
</dbReference>
<keyword evidence="1" id="KW-0732">Signal</keyword>
<evidence type="ECO:0000256" key="1">
    <source>
        <dbReference type="SAM" id="SignalP"/>
    </source>
</evidence>
<dbReference type="EMBL" id="PFTM01000028">
    <property type="protein sequence ID" value="PJB83468.1"/>
    <property type="molecule type" value="Genomic_DNA"/>
</dbReference>
<comment type="caution">
    <text evidence="2">The sequence shown here is derived from an EMBL/GenBank/DDBJ whole genome shotgun (WGS) entry which is preliminary data.</text>
</comment>
<feature type="non-terminal residue" evidence="2">
    <location>
        <position position="39"/>
    </location>
</feature>
<dbReference type="NCBIfam" id="TIGR04088">
    <property type="entry name" value="cognate_SipW"/>
    <property type="match status" value="1"/>
</dbReference>
<protein>
    <submittedName>
        <fullName evidence="2">Uncharacterized protein</fullName>
    </submittedName>
</protein>
<dbReference type="AlphaFoldDB" id="A0A2M8D8K6"/>
<reference evidence="3" key="1">
    <citation type="submission" date="2017-09" db="EMBL/GenBank/DDBJ databases">
        <title>Depth-based differentiation of microbial function through sediment-hosted aquifers and enrichment of novel symbionts in the deep terrestrial subsurface.</title>
        <authorList>
            <person name="Probst A.J."/>
            <person name="Ladd B."/>
            <person name="Jarett J.K."/>
            <person name="Geller-Mcgrath D.E."/>
            <person name="Sieber C.M.K."/>
            <person name="Emerson J.B."/>
            <person name="Anantharaman K."/>
            <person name="Thomas B.C."/>
            <person name="Malmstrom R."/>
            <person name="Stieglmeier M."/>
            <person name="Klingl A."/>
            <person name="Woyke T."/>
            <person name="Ryan C.M."/>
            <person name="Banfield J.F."/>
        </authorList>
    </citation>
    <scope>NUCLEOTIDE SEQUENCE [LARGE SCALE GENOMIC DNA]</scope>
</reference>